<dbReference type="PANTHER" id="PTHR42748:SF31">
    <property type="entry name" value="NMRA-LIKE DOMAIN-CONTAINING PROTEIN-RELATED"/>
    <property type="match status" value="1"/>
</dbReference>
<comment type="similarity">
    <text evidence="1">Belongs to the NmrA-type oxidoreductase family.</text>
</comment>
<comment type="caution">
    <text evidence="4">The sequence shown here is derived from an EMBL/GenBank/DDBJ whole genome shotgun (WGS) entry which is preliminary data.</text>
</comment>
<dbReference type="Pfam" id="PF05368">
    <property type="entry name" value="NmrA"/>
    <property type="match status" value="1"/>
</dbReference>
<dbReference type="EMBL" id="JAGTJR010000010">
    <property type="protein sequence ID" value="KAH7053454.1"/>
    <property type="molecule type" value="Genomic_DNA"/>
</dbReference>
<dbReference type="Gene3D" id="3.40.50.720">
    <property type="entry name" value="NAD(P)-binding Rossmann-like Domain"/>
    <property type="match status" value="1"/>
</dbReference>
<evidence type="ECO:0000256" key="2">
    <source>
        <dbReference type="ARBA" id="ARBA00022857"/>
    </source>
</evidence>
<reference evidence="4 5" key="1">
    <citation type="journal article" date="2021" name="Nat. Commun.">
        <title>Genetic determinants of endophytism in the Arabidopsis root mycobiome.</title>
        <authorList>
            <person name="Mesny F."/>
            <person name="Miyauchi S."/>
            <person name="Thiergart T."/>
            <person name="Pickel B."/>
            <person name="Atanasova L."/>
            <person name="Karlsson M."/>
            <person name="Huettel B."/>
            <person name="Barry K.W."/>
            <person name="Haridas S."/>
            <person name="Chen C."/>
            <person name="Bauer D."/>
            <person name="Andreopoulos W."/>
            <person name="Pangilinan J."/>
            <person name="LaButti K."/>
            <person name="Riley R."/>
            <person name="Lipzen A."/>
            <person name="Clum A."/>
            <person name="Drula E."/>
            <person name="Henrissat B."/>
            <person name="Kohler A."/>
            <person name="Grigoriev I.V."/>
            <person name="Martin F.M."/>
            <person name="Hacquard S."/>
        </authorList>
    </citation>
    <scope>NUCLEOTIDE SEQUENCE [LARGE SCALE GENOMIC DNA]</scope>
    <source>
        <strain evidence="4 5">MPI-SDFR-AT-0080</strain>
    </source>
</reference>
<dbReference type="PANTHER" id="PTHR42748">
    <property type="entry name" value="NITROGEN METABOLITE REPRESSION PROTEIN NMRA FAMILY MEMBER"/>
    <property type="match status" value="1"/>
</dbReference>
<evidence type="ECO:0000313" key="5">
    <source>
        <dbReference type="Proteomes" id="UP000774617"/>
    </source>
</evidence>
<sequence length="302" mass="33190">MSNLITVFGATGNQGGSVIRHILADAVLSKQFRIRGITRDPTKPAAQALAAKGVEMMKADLSSKSSLADALRGAHTVFLATNYWESGKSKVEITQGKNAADVAKDMDVKHLIFSSLLNVTKTTGGRLKNVPQFDGKADIEEYIREKGIPATFYLPGCFMTNFVQSIQKGEDGSYTLAIPVSNAAKFPLIDIAEDTGKFVKSIIKNREALLGARVYGAADYYTPKRMMAELEEVTGKKSNYVQITTEQFKSFVPEFMADELVENQLFIENPGYYNGEDLGQSHDILEDKLTTWKEFVAKSGAF</sequence>
<accession>A0ABQ8GER2</accession>
<evidence type="ECO:0000259" key="3">
    <source>
        <dbReference type="Pfam" id="PF05368"/>
    </source>
</evidence>
<dbReference type="InterPro" id="IPR051164">
    <property type="entry name" value="NmrA-like_oxidored"/>
</dbReference>
<dbReference type="CDD" id="cd05251">
    <property type="entry name" value="NmrA_like_SDR_a"/>
    <property type="match status" value="1"/>
</dbReference>
<dbReference type="Proteomes" id="UP000774617">
    <property type="component" value="Unassembled WGS sequence"/>
</dbReference>
<name>A0ABQ8GER2_9PEZI</name>
<gene>
    <name evidence="4" type="ORF">B0J12DRAFT_598581</name>
</gene>
<feature type="domain" description="NmrA-like" evidence="3">
    <location>
        <begin position="2"/>
        <end position="295"/>
    </location>
</feature>
<dbReference type="SUPFAM" id="SSF51735">
    <property type="entry name" value="NAD(P)-binding Rossmann-fold domains"/>
    <property type="match status" value="1"/>
</dbReference>
<organism evidence="4 5">
    <name type="scientific">Macrophomina phaseolina</name>
    <dbReference type="NCBI Taxonomy" id="35725"/>
    <lineage>
        <taxon>Eukaryota</taxon>
        <taxon>Fungi</taxon>
        <taxon>Dikarya</taxon>
        <taxon>Ascomycota</taxon>
        <taxon>Pezizomycotina</taxon>
        <taxon>Dothideomycetes</taxon>
        <taxon>Dothideomycetes incertae sedis</taxon>
        <taxon>Botryosphaeriales</taxon>
        <taxon>Botryosphaeriaceae</taxon>
        <taxon>Macrophomina</taxon>
    </lineage>
</organism>
<dbReference type="Gene3D" id="3.90.25.10">
    <property type="entry name" value="UDP-galactose 4-epimerase, domain 1"/>
    <property type="match status" value="1"/>
</dbReference>
<keyword evidence="2" id="KW-0521">NADP</keyword>
<dbReference type="InterPro" id="IPR036291">
    <property type="entry name" value="NAD(P)-bd_dom_sf"/>
</dbReference>
<keyword evidence="5" id="KW-1185">Reference proteome</keyword>
<dbReference type="InterPro" id="IPR008030">
    <property type="entry name" value="NmrA-like"/>
</dbReference>
<protein>
    <submittedName>
        <fullName evidence="4">NmrA family transcriptional regulator</fullName>
    </submittedName>
</protein>
<evidence type="ECO:0000313" key="4">
    <source>
        <dbReference type="EMBL" id="KAH7053454.1"/>
    </source>
</evidence>
<proteinExistence type="inferred from homology"/>
<evidence type="ECO:0000256" key="1">
    <source>
        <dbReference type="ARBA" id="ARBA00006328"/>
    </source>
</evidence>